<dbReference type="EMBL" id="JMSE01001024">
    <property type="protein sequence ID" value="KDN65574.1"/>
    <property type="molecule type" value="Genomic_DNA"/>
</dbReference>
<gene>
    <name evidence="2" type="ORF">CSUB01_03596</name>
</gene>
<evidence type="ECO:0000256" key="1">
    <source>
        <dbReference type="SAM" id="MobiDB-lite"/>
    </source>
</evidence>
<sequence>MRNRPTSSPWPATQPEETREPQLHCASWPHTERPVTGLKTLILLCRCAVVLVSDLIAQSKCARYEQVSRRLRYRIRGTYLGHHLSSPPRHSNRGDEAIWEAIVRVFGQSTMTDSSHAFFAYRSAPDDVGLGQRDPRRTAGSRGVREMHRRRESCATPPICPGPHSPRREPIVQVRRASFATGQEQIGNDRGNLQHALALSITQLLPIGPVGAEAGTGLHATSNTSSRLVSSHAFLTMEPNLWPRPGQLRPTTPNLSNLIAQPQLQTANPAVGSAPFTQSAYLTTGITTPLSRSHSNAPKASSRRLLCRLAYPHGCLPSLFNNDLVASSYFSCALHELEVSPWRFWSFTTGLSSSTALPCSA</sequence>
<organism evidence="2 3">
    <name type="scientific">Colletotrichum sublineola</name>
    <name type="common">Sorghum anthracnose fungus</name>
    <dbReference type="NCBI Taxonomy" id="1173701"/>
    <lineage>
        <taxon>Eukaryota</taxon>
        <taxon>Fungi</taxon>
        <taxon>Dikarya</taxon>
        <taxon>Ascomycota</taxon>
        <taxon>Pezizomycotina</taxon>
        <taxon>Sordariomycetes</taxon>
        <taxon>Hypocreomycetidae</taxon>
        <taxon>Glomerellales</taxon>
        <taxon>Glomerellaceae</taxon>
        <taxon>Colletotrichum</taxon>
        <taxon>Colletotrichum graminicola species complex</taxon>
    </lineage>
</organism>
<dbReference type="AlphaFoldDB" id="A0A066XD53"/>
<protein>
    <submittedName>
        <fullName evidence="2">Uncharacterized protein</fullName>
    </submittedName>
</protein>
<evidence type="ECO:0000313" key="3">
    <source>
        <dbReference type="Proteomes" id="UP000027238"/>
    </source>
</evidence>
<name>A0A066XD53_COLSU</name>
<accession>A0A066XD53</accession>
<feature type="region of interest" description="Disordered" evidence="1">
    <location>
        <begin position="1"/>
        <end position="21"/>
    </location>
</feature>
<keyword evidence="3" id="KW-1185">Reference proteome</keyword>
<dbReference type="Proteomes" id="UP000027238">
    <property type="component" value="Unassembled WGS sequence"/>
</dbReference>
<reference evidence="3" key="1">
    <citation type="journal article" date="2014" name="Genome Announc.">
        <title>Draft genome sequence of Colletotrichum sublineola, a destructive pathogen of cultivated sorghum.</title>
        <authorList>
            <person name="Baroncelli R."/>
            <person name="Sanz-Martin J.M."/>
            <person name="Rech G.E."/>
            <person name="Sukno S.A."/>
            <person name="Thon M.R."/>
        </authorList>
    </citation>
    <scope>NUCLEOTIDE SEQUENCE [LARGE SCALE GENOMIC DNA]</scope>
    <source>
        <strain evidence="3">TX430BB</strain>
    </source>
</reference>
<comment type="caution">
    <text evidence="2">The sequence shown here is derived from an EMBL/GenBank/DDBJ whole genome shotgun (WGS) entry which is preliminary data.</text>
</comment>
<feature type="region of interest" description="Disordered" evidence="1">
    <location>
        <begin position="129"/>
        <end position="168"/>
    </location>
</feature>
<proteinExistence type="predicted"/>
<dbReference type="HOGENOM" id="CLU_767297_0_0_1"/>
<evidence type="ECO:0000313" key="2">
    <source>
        <dbReference type="EMBL" id="KDN65574.1"/>
    </source>
</evidence>
<feature type="compositionally biased region" description="Polar residues" evidence="1">
    <location>
        <begin position="1"/>
        <end position="11"/>
    </location>
</feature>